<dbReference type="Proteomes" id="UP000325105">
    <property type="component" value="Unassembled WGS sequence"/>
</dbReference>
<comment type="caution">
    <text evidence="2">The sequence shown here is derived from an EMBL/GenBank/DDBJ whole genome shotgun (WGS) entry which is preliminary data.</text>
</comment>
<reference evidence="2 3" key="1">
    <citation type="submission" date="2019-07" db="EMBL/GenBank/DDBJ databases">
        <title>Genomic Encyclopedia of Archaeal and Bacterial Type Strains, Phase II (KMG-II): from individual species to whole genera.</title>
        <authorList>
            <person name="Goeker M."/>
        </authorList>
    </citation>
    <scope>NUCLEOTIDE SEQUENCE [LARGE SCALE GENOMIC DNA]</scope>
    <source>
        <strain evidence="2 3">DSM 18850</strain>
    </source>
</reference>
<feature type="non-terminal residue" evidence="2">
    <location>
        <position position="84"/>
    </location>
</feature>
<evidence type="ECO:0000313" key="3">
    <source>
        <dbReference type="Proteomes" id="UP000325105"/>
    </source>
</evidence>
<evidence type="ECO:0000256" key="1">
    <source>
        <dbReference type="SAM" id="SignalP"/>
    </source>
</evidence>
<proteinExistence type="predicted"/>
<feature type="signal peptide" evidence="1">
    <location>
        <begin position="1"/>
        <end position="24"/>
    </location>
</feature>
<accession>A0A5S5DFB1</accession>
<dbReference type="EMBL" id="VNHX01000011">
    <property type="protein sequence ID" value="TYP94713.1"/>
    <property type="molecule type" value="Genomic_DNA"/>
</dbReference>
<feature type="chain" id="PRO_5024325343" description="Secreted protein" evidence="1">
    <location>
        <begin position="25"/>
        <end position="84"/>
    </location>
</feature>
<sequence length="84" mass="8831">MRLFIKFFVVLQISTLVLLGTSFAQQDSLVSFDDVEFTDGSSSTDTDTLVSVPDDLVFTDGADSTVGETAASDESVTEVEAAAG</sequence>
<dbReference type="AlphaFoldDB" id="A0A5S5DFB1"/>
<protein>
    <recommendedName>
        <fullName evidence="4">Secreted protein</fullName>
    </recommendedName>
</protein>
<keyword evidence="3" id="KW-1185">Reference proteome</keyword>
<evidence type="ECO:0000313" key="2">
    <source>
        <dbReference type="EMBL" id="TYP94713.1"/>
    </source>
</evidence>
<organism evidence="2 3">
    <name type="scientific">Sphingobacterium allocomposti</name>
    <dbReference type="NCBI Taxonomy" id="415956"/>
    <lineage>
        <taxon>Bacteria</taxon>
        <taxon>Pseudomonadati</taxon>
        <taxon>Bacteroidota</taxon>
        <taxon>Sphingobacteriia</taxon>
        <taxon>Sphingobacteriales</taxon>
        <taxon>Sphingobacteriaceae</taxon>
        <taxon>Sphingobacterium</taxon>
    </lineage>
</organism>
<keyword evidence="1" id="KW-0732">Signal</keyword>
<name>A0A5S5DFB1_9SPHI</name>
<evidence type="ECO:0008006" key="4">
    <source>
        <dbReference type="Google" id="ProtNLM"/>
    </source>
</evidence>
<gene>
    <name evidence="2" type="ORF">BC792_111122</name>
</gene>